<evidence type="ECO:0000256" key="6">
    <source>
        <dbReference type="ARBA" id="ARBA00023125"/>
    </source>
</evidence>
<keyword evidence="3 9" id="KW-0863">Zinc-finger</keyword>
<organism evidence="13 14">
    <name type="scientific">Culex pipiens pipiens</name>
    <name type="common">Northern house mosquito</name>
    <dbReference type="NCBI Taxonomy" id="38569"/>
    <lineage>
        <taxon>Eukaryota</taxon>
        <taxon>Metazoa</taxon>
        <taxon>Ecdysozoa</taxon>
        <taxon>Arthropoda</taxon>
        <taxon>Hexapoda</taxon>
        <taxon>Insecta</taxon>
        <taxon>Pterygota</taxon>
        <taxon>Neoptera</taxon>
        <taxon>Endopterygota</taxon>
        <taxon>Diptera</taxon>
        <taxon>Nematocera</taxon>
        <taxon>Culicoidea</taxon>
        <taxon>Culicidae</taxon>
        <taxon>Culicinae</taxon>
        <taxon>Culicini</taxon>
        <taxon>Culex</taxon>
        <taxon>Culex</taxon>
    </lineage>
</organism>
<keyword evidence="8" id="KW-0539">Nucleus</keyword>
<keyword evidence="6" id="KW-0238">DNA-binding</keyword>
<feature type="domain" description="GATA-type" evidence="12">
    <location>
        <begin position="360"/>
        <end position="414"/>
    </location>
</feature>
<feature type="compositionally biased region" description="Low complexity" evidence="10">
    <location>
        <begin position="255"/>
        <end position="270"/>
    </location>
</feature>
<accession>A0ABD1CLR5</accession>
<keyword evidence="2" id="KW-0479">Metal-binding</keyword>
<dbReference type="Gene3D" id="3.30.50.10">
    <property type="entry name" value="Erythroid Transcription Factor GATA-1, subunit A"/>
    <property type="match status" value="2"/>
</dbReference>
<feature type="compositionally biased region" description="Polar residues" evidence="10">
    <location>
        <begin position="114"/>
        <end position="132"/>
    </location>
</feature>
<dbReference type="PROSITE" id="PS00344">
    <property type="entry name" value="GATA_ZN_FINGER_1"/>
    <property type="match status" value="2"/>
</dbReference>
<gene>
    <name evidence="13" type="ORF">pipiens_004193</name>
</gene>
<dbReference type="EMBL" id="JBEHCU010011048">
    <property type="protein sequence ID" value="KAL1377324.1"/>
    <property type="molecule type" value="Genomic_DNA"/>
</dbReference>
<dbReference type="GO" id="GO:0008270">
    <property type="term" value="F:zinc ion binding"/>
    <property type="evidence" value="ECO:0007669"/>
    <property type="project" value="UniProtKB-KW"/>
</dbReference>
<keyword evidence="5" id="KW-0805">Transcription regulation</keyword>
<keyword evidence="7" id="KW-0804">Transcription</keyword>
<evidence type="ECO:0000256" key="7">
    <source>
        <dbReference type="ARBA" id="ARBA00023163"/>
    </source>
</evidence>
<evidence type="ECO:0000256" key="5">
    <source>
        <dbReference type="ARBA" id="ARBA00023015"/>
    </source>
</evidence>
<evidence type="ECO:0000256" key="9">
    <source>
        <dbReference type="PROSITE-ProRule" id="PRU00094"/>
    </source>
</evidence>
<feature type="transmembrane region" description="Helical" evidence="11">
    <location>
        <begin position="635"/>
        <end position="654"/>
    </location>
</feature>
<evidence type="ECO:0000259" key="12">
    <source>
        <dbReference type="PROSITE" id="PS50114"/>
    </source>
</evidence>
<comment type="subcellular location">
    <subcellularLocation>
        <location evidence="1">Nucleus</location>
    </subcellularLocation>
</comment>
<proteinExistence type="predicted"/>
<dbReference type="InterPro" id="IPR013088">
    <property type="entry name" value="Znf_NHR/GATA"/>
</dbReference>
<dbReference type="GO" id="GO:0005634">
    <property type="term" value="C:nucleus"/>
    <property type="evidence" value="ECO:0007669"/>
    <property type="project" value="UniProtKB-SubCell"/>
</dbReference>
<keyword evidence="11" id="KW-0472">Membrane</keyword>
<feature type="compositionally biased region" description="Gly residues" evidence="10">
    <location>
        <begin position="315"/>
        <end position="329"/>
    </location>
</feature>
<dbReference type="FunFam" id="3.30.50.10:FF:000036">
    <property type="entry name" value="Endothelial transcription factor GATA-2"/>
    <property type="match status" value="1"/>
</dbReference>
<feature type="region of interest" description="Disordered" evidence="10">
    <location>
        <begin position="245"/>
        <end position="271"/>
    </location>
</feature>
<protein>
    <recommendedName>
        <fullName evidence="12">GATA-type domain-containing protein</fullName>
    </recommendedName>
</protein>
<evidence type="ECO:0000256" key="11">
    <source>
        <dbReference type="SAM" id="Phobius"/>
    </source>
</evidence>
<evidence type="ECO:0000256" key="8">
    <source>
        <dbReference type="ARBA" id="ARBA00023242"/>
    </source>
</evidence>
<evidence type="ECO:0000313" key="13">
    <source>
        <dbReference type="EMBL" id="KAL1377324.1"/>
    </source>
</evidence>
<dbReference type="Pfam" id="PF00320">
    <property type="entry name" value="GATA"/>
    <property type="match status" value="2"/>
</dbReference>
<dbReference type="PANTHER" id="PTHR10071:SF281">
    <property type="entry name" value="BOX A-BINDING FACTOR-RELATED"/>
    <property type="match status" value="1"/>
</dbReference>
<dbReference type="PRINTS" id="PR00619">
    <property type="entry name" value="GATAZNFINGER"/>
</dbReference>
<feature type="compositionally biased region" description="Low complexity" evidence="10">
    <location>
        <begin position="133"/>
        <end position="143"/>
    </location>
</feature>
<comment type="caution">
    <text evidence="13">The sequence shown here is derived from an EMBL/GenBank/DDBJ whole genome shotgun (WGS) entry which is preliminary data.</text>
</comment>
<evidence type="ECO:0000256" key="3">
    <source>
        <dbReference type="ARBA" id="ARBA00022771"/>
    </source>
</evidence>
<dbReference type="PANTHER" id="PTHR10071">
    <property type="entry name" value="TRANSCRIPTION FACTOR GATA FAMILY MEMBER"/>
    <property type="match status" value="1"/>
</dbReference>
<reference evidence="13 14" key="1">
    <citation type="submission" date="2024-05" db="EMBL/GenBank/DDBJ databases">
        <title>Culex pipiens pipiens assembly and annotation.</title>
        <authorList>
            <person name="Alout H."/>
            <person name="Durand T."/>
        </authorList>
    </citation>
    <scope>NUCLEOTIDE SEQUENCE [LARGE SCALE GENOMIC DNA]</scope>
    <source>
        <strain evidence="13">HA-2024</strain>
        <tissue evidence="13">Whole body</tissue>
    </source>
</reference>
<dbReference type="SMART" id="SM00401">
    <property type="entry name" value="ZnF_GATA"/>
    <property type="match status" value="2"/>
</dbReference>
<keyword evidence="11" id="KW-0812">Transmembrane</keyword>
<feature type="region of interest" description="Disordered" evidence="10">
    <location>
        <begin position="184"/>
        <end position="213"/>
    </location>
</feature>
<dbReference type="FunFam" id="3.30.50.10:FF:000032">
    <property type="entry name" value="Transcription factor GATA-3"/>
    <property type="match status" value="1"/>
</dbReference>
<keyword evidence="11" id="KW-1133">Transmembrane helix</keyword>
<keyword evidence="4" id="KW-0862">Zinc</keyword>
<keyword evidence="14" id="KW-1185">Reference proteome</keyword>
<feature type="transmembrane region" description="Helical" evidence="11">
    <location>
        <begin position="598"/>
        <end position="623"/>
    </location>
</feature>
<feature type="region of interest" description="Disordered" evidence="10">
    <location>
        <begin position="313"/>
        <end position="357"/>
    </location>
</feature>
<feature type="region of interest" description="Disordered" evidence="10">
    <location>
        <begin position="114"/>
        <end position="168"/>
    </location>
</feature>
<evidence type="ECO:0000313" key="14">
    <source>
        <dbReference type="Proteomes" id="UP001562425"/>
    </source>
</evidence>
<dbReference type="InterPro" id="IPR000679">
    <property type="entry name" value="Znf_GATA"/>
</dbReference>
<feature type="compositionally biased region" description="Low complexity" evidence="10">
    <location>
        <begin position="184"/>
        <end position="212"/>
    </location>
</feature>
<evidence type="ECO:0000256" key="10">
    <source>
        <dbReference type="SAM" id="MobiDB-lite"/>
    </source>
</evidence>
<dbReference type="Pfam" id="PF26039">
    <property type="entry name" value="Dcst2"/>
    <property type="match status" value="1"/>
</dbReference>
<dbReference type="InterPro" id="IPR039355">
    <property type="entry name" value="Transcription_factor_GATA"/>
</dbReference>
<dbReference type="CDD" id="cd00202">
    <property type="entry name" value="ZnF_GATA"/>
    <property type="match status" value="2"/>
</dbReference>
<sequence length="809" mass="85714">MMDASAVEARGWYDNQRLAAESSLGPSAAAAAAAAASLGQQSAAAGVGDASDMNAFYRFENGAAAAAHRRYYPTGYGTHASRMSPHMTPQVCRPHFPSPLSWFNESTKPFAASGSWSSPFSCPQDPQESKQNQQMQASSQAAAVGQHLFSFPPTPPKDSTPDSVQTTPTEYQTTLNNFMHLSSSQATSAGSQQTHGASGSSNNNNNNSSLSSEQCGIDVKPCLTGSGGGGSMNDRSVVGQDVEQNQPKHREGTGSSNNINNSSSASSANSHGAYQNSAAAAAAAANSFNMFDGTGHGGGSGYDHTGYGFHQATGHGIGGGGGGSSGGGSYQQSSRPPGGGGGGLMNSSHMKAQRAKAKSSAEGRECVNCGATSTPLWRRDATGHYLCNACGLYYKMNGQNRPLIKPKRKPVTSQQSAARRAGTSCANCKTTTTSLWRRNQSGEPVCNACGLYYKLHNVDRPLTMKKEGIQTRNRKLTAKSKKRKSTPGYSFSFGDLMNPLDHNKSFPGAFPTTMGQHAHLSGGLHPAHSHMHSGWYTTGLGSLGSGSSLQNGFSSGAPLGTGAVAHPQSYHLGLNSMIISLYFMFQQQFNFSPRTSCVLSILLGALFTGLSFVSNGFQCITLLMVPQMLSKRGRIALIAYVFVLALSGPARNAVENIGLMSESLICGQAQLKVSIHETLKALNIPFATLKETVQKLVAEVERGFVKIQRVLDGIMDGLQSTLETIRAGYRWLAELVTICNGDGKTSFERCIATLESSVLDCQRKLRFLGFMCNVKRSGKLICSSAKVIDWFCESISFLNNVVIDSVKAS</sequence>
<dbReference type="SUPFAM" id="SSF57716">
    <property type="entry name" value="Glucocorticoid receptor-like (DNA-binding domain)"/>
    <property type="match status" value="2"/>
</dbReference>
<feature type="domain" description="GATA-type" evidence="12">
    <location>
        <begin position="419"/>
        <end position="472"/>
    </location>
</feature>
<dbReference type="AlphaFoldDB" id="A0ABD1CLR5"/>
<dbReference type="Proteomes" id="UP001562425">
    <property type="component" value="Unassembled WGS sequence"/>
</dbReference>
<evidence type="ECO:0000256" key="4">
    <source>
        <dbReference type="ARBA" id="ARBA00022833"/>
    </source>
</evidence>
<evidence type="ECO:0000256" key="1">
    <source>
        <dbReference type="ARBA" id="ARBA00004123"/>
    </source>
</evidence>
<evidence type="ECO:0000256" key="2">
    <source>
        <dbReference type="ARBA" id="ARBA00022723"/>
    </source>
</evidence>
<name>A0ABD1CLR5_CULPP</name>
<dbReference type="GO" id="GO:0003677">
    <property type="term" value="F:DNA binding"/>
    <property type="evidence" value="ECO:0007669"/>
    <property type="project" value="UniProtKB-KW"/>
</dbReference>
<dbReference type="PROSITE" id="PS50114">
    <property type="entry name" value="GATA_ZN_FINGER_2"/>
    <property type="match status" value="2"/>
</dbReference>